<gene>
    <name evidence="2" type="ORF">FRACYDRAFT_234889</name>
</gene>
<sequence>MAKKKNKSQLDDAKPKSSSSNNKPKREVQVVTCPSAFPISTKPKKKRPRDDDDGKTKKKEKLLDWHDTAKEIRNYGAQAFIGRQKKDYEDEQYYKLTGRHKAKPKCPLPLVRGLKRAAAKRDAKAKEEARKAGIVIPKQKDDSSRKSMSDHDFHKFGPAPNIGFMKDGQYRATANQNNKRANVVKKRR</sequence>
<dbReference type="InParanoid" id="A0A1E7FSV2"/>
<protein>
    <submittedName>
        <fullName evidence="2">Uncharacterized protein</fullName>
    </submittedName>
</protein>
<dbReference type="PANTHER" id="PTHR28096:SF1">
    <property type="entry name" value="PROTEIN FAF1"/>
    <property type="match status" value="1"/>
</dbReference>
<name>A0A1E7FSV2_9STRA</name>
<feature type="compositionally biased region" description="Basic and acidic residues" evidence="1">
    <location>
        <begin position="48"/>
        <end position="62"/>
    </location>
</feature>
<dbReference type="GO" id="GO:0005730">
    <property type="term" value="C:nucleolus"/>
    <property type="evidence" value="ECO:0007669"/>
    <property type="project" value="TreeGrafter"/>
</dbReference>
<accession>A0A1E7FSV2</accession>
<reference evidence="2 3" key="1">
    <citation type="submission" date="2016-09" db="EMBL/GenBank/DDBJ databases">
        <title>Extensive genetic diversity and differential bi-allelic expression allows diatom success in the polar Southern Ocean.</title>
        <authorList>
            <consortium name="DOE Joint Genome Institute"/>
            <person name="Mock T."/>
            <person name="Otillar R.P."/>
            <person name="Strauss J."/>
            <person name="Dupont C."/>
            <person name="Frickenhaus S."/>
            <person name="Maumus F."/>
            <person name="Mcmullan M."/>
            <person name="Sanges R."/>
            <person name="Schmutz J."/>
            <person name="Toseland A."/>
            <person name="Valas R."/>
            <person name="Veluchamy A."/>
            <person name="Ward B.J."/>
            <person name="Allen A."/>
            <person name="Barry K."/>
            <person name="Falciatore A."/>
            <person name="Ferrante M."/>
            <person name="Fortunato A.E."/>
            <person name="Gloeckner G."/>
            <person name="Gruber A."/>
            <person name="Hipkin R."/>
            <person name="Janech M."/>
            <person name="Kroth P."/>
            <person name="Leese F."/>
            <person name="Lindquist E."/>
            <person name="Lyon B.R."/>
            <person name="Martin J."/>
            <person name="Mayer C."/>
            <person name="Parker M."/>
            <person name="Quesneville H."/>
            <person name="Raymond J."/>
            <person name="Uhlig C."/>
            <person name="Valentin K.U."/>
            <person name="Worden A.Z."/>
            <person name="Armbrust E.V."/>
            <person name="Bowler C."/>
            <person name="Green B."/>
            <person name="Moulton V."/>
            <person name="Van Oosterhout C."/>
            <person name="Grigoriev I."/>
        </authorList>
    </citation>
    <scope>NUCLEOTIDE SEQUENCE [LARGE SCALE GENOMIC DNA]</scope>
    <source>
        <strain evidence="2 3">CCMP1102</strain>
    </source>
</reference>
<dbReference type="AlphaFoldDB" id="A0A1E7FSV2"/>
<keyword evidence="3" id="KW-1185">Reference proteome</keyword>
<feature type="compositionally biased region" description="Basic and acidic residues" evidence="1">
    <location>
        <begin position="119"/>
        <end position="131"/>
    </location>
</feature>
<feature type="region of interest" description="Disordered" evidence="1">
    <location>
        <begin position="119"/>
        <end position="166"/>
    </location>
</feature>
<organism evidence="2 3">
    <name type="scientific">Fragilariopsis cylindrus CCMP1102</name>
    <dbReference type="NCBI Taxonomy" id="635003"/>
    <lineage>
        <taxon>Eukaryota</taxon>
        <taxon>Sar</taxon>
        <taxon>Stramenopiles</taxon>
        <taxon>Ochrophyta</taxon>
        <taxon>Bacillariophyta</taxon>
        <taxon>Bacillariophyceae</taxon>
        <taxon>Bacillariophycidae</taxon>
        <taxon>Bacillariales</taxon>
        <taxon>Bacillariaceae</taxon>
        <taxon>Fragilariopsis</taxon>
    </lineage>
</organism>
<dbReference type="PANTHER" id="PTHR28096">
    <property type="entry name" value="PROTEIN FAF1"/>
    <property type="match status" value="1"/>
</dbReference>
<proteinExistence type="predicted"/>
<feature type="compositionally biased region" description="Basic and acidic residues" evidence="1">
    <location>
        <begin position="138"/>
        <end position="155"/>
    </location>
</feature>
<evidence type="ECO:0000313" key="2">
    <source>
        <dbReference type="EMBL" id="OEU21262.1"/>
    </source>
</evidence>
<dbReference type="Pfam" id="PF15375">
    <property type="entry name" value="FSAF1"/>
    <property type="match status" value="1"/>
</dbReference>
<dbReference type="OrthoDB" id="44080at2759"/>
<dbReference type="GO" id="GO:0000462">
    <property type="term" value="P:maturation of SSU-rRNA from tricistronic rRNA transcript (SSU-rRNA, 5.8S rRNA, LSU-rRNA)"/>
    <property type="evidence" value="ECO:0007669"/>
    <property type="project" value="TreeGrafter"/>
</dbReference>
<dbReference type="EMBL" id="KV784354">
    <property type="protein sequence ID" value="OEU21262.1"/>
    <property type="molecule type" value="Genomic_DNA"/>
</dbReference>
<feature type="region of interest" description="Disordered" evidence="1">
    <location>
        <begin position="1"/>
        <end position="62"/>
    </location>
</feature>
<dbReference type="Proteomes" id="UP000095751">
    <property type="component" value="Unassembled WGS sequence"/>
</dbReference>
<dbReference type="KEGG" id="fcy:FRACYDRAFT_234889"/>
<evidence type="ECO:0000256" key="1">
    <source>
        <dbReference type="SAM" id="MobiDB-lite"/>
    </source>
</evidence>
<evidence type="ECO:0000313" key="3">
    <source>
        <dbReference type="Proteomes" id="UP000095751"/>
    </source>
</evidence>
<dbReference type="InterPro" id="IPR027973">
    <property type="entry name" value="FSAF1-like"/>
</dbReference>
<dbReference type="InterPro" id="IPR053030">
    <property type="entry name" value="Ribosomal_biogenesis_FAF1-like"/>
</dbReference>